<proteinExistence type="predicted"/>
<feature type="domain" description="Protein kinase" evidence="8">
    <location>
        <begin position="521"/>
        <end position="812"/>
    </location>
</feature>
<evidence type="ECO:0000256" key="2">
    <source>
        <dbReference type="ARBA" id="ARBA00004906"/>
    </source>
</evidence>
<evidence type="ECO:0000313" key="11">
    <source>
        <dbReference type="Proteomes" id="UP000000763"/>
    </source>
</evidence>
<dbReference type="UniPathway" id="UPA00143"/>
<dbReference type="CDD" id="cd01989">
    <property type="entry name" value="USP_STK_Ubox_N"/>
    <property type="match status" value="1"/>
</dbReference>
<comment type="catalytic activity">
    <reaction evidence="1">
        <text>S-ubiquitinyl-[E2 ubiquitin-conjugating enzyme]-L-cysteine + [acceptor protein]-L-lysine = [E2 ubiquitin-conjugating enzyme]-L-cysteine + N(6)-ubiquitinyl-[acceptor protein]-L-lysine.</text>
        <dbReference type="EC" id="2.3.2.27"/>
    </reaction>
</comment>
<dbReference type="Proteomes" id="UP000000763">
    <property type="component" value="Chromosome 2"/>
</dbReference>
<dbReference type="InterPro" id="IPR011009">
    <property type="entry name" value="Kinase-like_dom_sf"/>
</dbReference>
<dbReference type="PROSITE" id="PS51698">
    <property type="entry name" value="U_BOX"/>
    <property type="match status" value="1"/>
</dbReference>
<protein>
    <recommendedName>
        <fullName evidence="3">RING-type E3 ubiquitin transferase</fullName>
        <ecNumber evidence="3">2.3.2.27</ecNumber>
    </recommendedName>
</protein>
<dbReference type="PANTHER" id="PTHR45647">
    <property type="entry name" value="OS02G0152300 PROTEIN"/>
    <property type="match status" value="1"/>
</dbReference>
<dbReference type="AlphaFoldDB" id="Q6K9X8"/>
<feature type="region of interest" description="Disordered" evidence="7">
    <location>
        <begin position="1"/>
        <end position="28"/>
    </location>
</feature>
<dbReference type="InterPro" id="IPR013083">
    <property type="entry name" value="Znf_RING/FYVE/PHD"/>
</dbReference>
<dbReference type="InterPro" id="IPR014729">
    <property type="entry name" value="Rossmann-like_a/b/a_fold"/>
</dbReference>
<feature type="region of interest" description="Disordered" evidence="7">
    <location>
        <begin position="334"/>
        <end position="357"/>
    </location>
</feature>
<reference evidence="11" key="1">
    <citation type="journal article" date="2005" name="Nature">
        <title>The map-based sequence of the rice genome.</title>
        <authorList>
            <consortium name="International rice genome sequencing project (IRGSP)"/>
            <person name="Matsumoto T."/>
            <person name="Wu J."/>
            <person name="Kanamori H."/>
            <person name="Katayose Y."/>
            <person name="Fujisawa M."/>
            <person name="Namiki N."/>
            <person name="Mizuno H."/>
            <person name="Yamamoto K."/>
            <person name="Antonio B.A."/>
            <person name="Baba T."/>
            <person name="Sakata K."/>
            <person name="Nagamura Y."/>
            <person name="Aoki H."/>
            <person name="Arikawa K."/>
            <person name="Arita K."/>
            <person name="Bito T."/>
            <person name="Chiden Y."/>
            <person name="Fujitsuka N."/>
            <person name="Fukunaka R."/>
            <person name="Hamada M."/>
            <person name="Harada C."/>
            <person name="Hayashi A."/>
            <person name="Hijishita S."/>
            <person name="Honda M."/>
            <person name="Hosokawa S."/>
            <person name="Ichikawa Y."/>
            <person name="Idonuma A."/>
            <person name="Iijima M."/>
            <person name="Ikeda M."/>
            <person name="Ikeno M."/>
            <person name="Ito K."/>
            <person name="Ito S."/>
            <person name="Ito T."/>
            <person name="Ito Y."/>
            <person name="Ito Y."/>
            <person name="Iwabuchi A."/>
            <person name="Kamiya K."/>
            <person name="Karasawa W."/>
            <person name="Kurita K."/>
            <person name="Katagiri S."/>
            <person name="Kikuta A."/>
            <person name="Kobayashi H."/>
            <person name="Kobayashi N."/>
            <person name="Machita K."/>
            <person name="Maehara T."/>
            <person name="Masukawa M."/>
            <person name="Mizubayashi T."/>
            <person name="Mukai Y."/>
            <person name="Nagasaki H."/>
            <person name="Nagata Y."/>
            <person name="Naito S."/>
            <person name="Nakashima M."/>
            <person name="Nakama Y."/>
            <person name="Nakamichi Y."/>
            <person name="Nakamura M."/>
            <person name="Meguro A."/>
            <person name="Negishi M."/>
            <person name="Ohta I."/>
            <person name="Ohta T."/>
            <person name="Okamoto M."/>
            <person name="Ono N."/>
            <person name="Saji S."/>
            <person name="Sakaguchi M."/>
            <person name="Sakai K."/>
            <person name="Shibata M."/>
            <person name="Shimokawa T."/>
            <person name="Song J."/>
            <person name="Takazaki Y."/>
            <person name="Terasawa K."/>
            <person name="Tsugane M."/>
            <person name="Tsuji K."/>
            <person name="Ueda S."/>
            <person name="Waki K."/>
            <person name="Yamagata H."/>
            <person name="Yamamoto M."/>
            <person name="Yamamoto S."/>
            <person name="Yamane H."/>
            <person name="Yoshiki S."/>
            <person name="Yoshihara R."/>
            <person name="Yukawa K."/>
            <person name="Zhong H."/>
            <person name="Yano M."/>
            <person name="Yuan Q."/>
            <person name="Ouyang S."/>
            <person name="Liu J."/>
            <person name="Jones K.M."/>
            <person name="Gansberger K."/>
            <person name="Moffat K."/>
            <person name="Hill J."/>
            <person name="Bera J."/>
            <person name="Fadrosh D."/>
            <person name="Jin S."/>
            <person name="Johri S."/>
            <person name="Kim M."/>
            <person name="Overton L."/>
            <person name="Reardon M."/>
            <person name="Tsitrin T."/>
            <person name="Vuong H."/>
            <person name="Weaver B."/>
            <person name="Ciecko A."/>
            <person name="Tallon L."/>
            <person name="Jackson J."/>
            <person name="Pai G."/>
            <person name="Aken S.V."/>
            <person name="Utterback T."/>
            <person name="Reidmuller S."/>
            <person name="Feldblyum T."/>
            <person name="Hsiao J."/>
            <person name="Zismann V."/>
            <person name="Iobst S."/>
            <person name="de Vazeille A.R."/>
            <person name="Buell C.R."/>
            <person name="Ying K."/>
            <person name="Li Y."/>
            <person name="Lu T."/>
            <person name="Huang Y."/>
            <person name="Zhao Q."/>
            <person name="Feng Q."/>
            <person name="Zhang L."/>
            <person name="Zhu J."/>
            <person name="Weng Q."/>
            <person name="Mu J."/>
            <person name="Lu Y."/>
            <person name="Fan D."/>
            <person name="Liu Y."/>
            <person name="Guan J."/>
            <person name="Zhang Y."/>
            <person name="Yu S."/>
            <person name="Liu X."/>
            <person name="Zhang Y."/>
            <person name="Hong G."/>
            <person name="Han B."/>
            <person name="Choisne N."/>
            <person name="Demange N."/>
            <person name="Orjeda G."/>
            <person name="Samain S."/>
            <person name="Cattolico L."/>
            <person name="Pelletier E."/>
            <person name="Couloux A."/>
            <person name="Segurens B."/>
            <person name="Wincker P."/>
            <person name="D'Hont A."/>
            <person name="Scarpelli C."/>
            <person name="Weissenbach J."/>
            <person name="Salanoubat M."/>
            <person name="Quetier F."/>
            <person name="Yu Y."/>
            <person name="Kim H.R."/>
            <person name="Rambo T."/>
            <person name="Currie J."/>
            <person name="Collura K."/>
            <person name="Luo M."/>
            <person name="Yang T."/>
            <person name="Ammiraju J.S.S."/>
            <person name="Engler F."/>
            <person name="Soderlund C."/>
            <person name="Wing R.A."/>
            <person name="Palmer L.E."/>
            <person name="de la Bastide M."/>
            <person name="Spiegel L."/>
            <person name="Nascimento L."/>
            <person name="Zutavern T."/>
            <person name="O'Shaughnessy A."/>
            <person name="Dike S."/>
            <person name="Dedhia N."/>
            <person name="Preston R."/>
            <person name="Balija V."/>
            <person name="McCombie W.R."/>
            <person name="Chow T."/>
            <person name="Chen H."/>
            <person name="Chung M."/>
            <person name="Chen C."/>
            <person name="Shaw J."/>
            <person name="Wu H."/>
            <person name="Hsiao K."/>
            <person name="Chao Y."/>
            <person name="Chu M."/>
            <person name="Cheng C."/>
            <person name="Hour A."/>
            <person name="Lee P."/>
            <person name="Lin S."/>
            <person name="Lin Y."/>
            <person name="Liou J."/>
            <person name="Liu S."/>
            <person name="Hsing Y."/>
            <person name="Raghuvanshi S."/>
            <person name="Mohanty A."/>
            <person name="Bharti A.K."/>
            <person name="Gaur A."/>
            <person name="Gupta V."/>
            <person name="Kumar D."/>
            <person name="Ravi V."/>
            <person name="Vij S."/>
            <person name="Kapur A."/>
            <person name="Khurana P."/>
            <person name="Khurana P."/>
            <person name="Khurana J.P."/>
            <person name="Tyagi A.K."/>
            <person name="Gaikwad K."/>
            <person name="Singh A."/>
            <person name="Dalal V."/>
            <person name="Srivastava S."/>
            <person name="Dixit A."/>
            <person name="Pal A.K."/>
            <person name="Ghazi I.A."/>
            <person name="Yadav M."/>
            <person name="Pandit A."/>
            <person name="Bhargava A."/>
            <person name="Sureshbabu K."/>
            <person name="Batra K."/>
            <person name="Sharma T.R."/>
            <person name="Mohapatra T."/>
            <person name="Singh N.K."/>
            <person name="Messing J."/>
            <person name="Nelson A.B."/>
            <person name="Fuks G."/>
            <person name="Kavchok S."/>
            <person name="Keizer G."/>
            <person name="Linton E."/>
            <person name="Llaca V."/>
            <person name="Song R."/>
            <person name="Tanyolac B."/>
            <person name="Young S."/>
            <person name="Ho-Il K."/>
            <person name="Hahn J.H."/>
            <person name="Sangsakoo G."/>
            <person name="Vanavichit A."/>
            <person name="de Mattos Luiz.A.T."/>
            <person name="Zimmer P.D."/>
            <person name="Malone G."/>
            <person name="Dellagostin O."/>
            <person name="de Oliveira A.C."/>
            <person name="Bevan M."/>
            <person name="Bancroft I."/>
            <person name="Minx P."/>
            <person name="Cordum H."/>
            <person name="Wilson R."/>
            <person name="Cheng Z."/>
            <person name="Jin W."/>
            <person name="Jiang J."/>
            <person name="Leong S.A."/>
            <person name="Iwama H."/>
            <person name="Gojobori T."/>
            <person name="Itoh T."/>
            <person name="Niimura Y."/>
            <person name="Fujii Y."/>
            <person name="Habara T."/>
            <person name="Sakai H."/>
            <person name="Sato Y."/>
            <person name="Wilson G."/>
            <person name="Kumar K."/>
            <person name="McCouch S."/>
            <person name="Juretic N."/>
            <person name="Hoen D."/>
            <person name="Wright S."/>
            <person name="Bruskiewich R."/>
            <person name="Bureau T."/>
            <person name="Miyao A."/>
            <person name="Hirochika H."/>
            <person name="Nishikawa T."/>
            <person name="Kadowaki K."/>
            <person name="Sugiura M."/>
            <person name="Burr B."/>
            <person name="Sasaki T."/>
        </authorList>
    </citation>
    <scope>NUCLEOTIDE SEQUENCE [LARGE SCALE GENOMIC DNA]</scope>
    <source>
        <strain evidence="11">cv. Nipponbare</strain>
    </source>
</reference>
<keyword evidence="6" id="KW-0175">Coiled coil</keyword>
<evidence type="ECO:0000256" key="6">
    <source>
        <dbReference type="SAM" id="Coils"/>
    </source>
</evidence>
<dbReference type="CDD" id="cd16655">
    <property type="entry name" value="RING-Ubox_WDSUB1-like"/>
    <property type="match status" value="1"/>
</dbReference>
<feature type="region of interest" description="Disordered" evidence="7">
    <location>
        <begin position="236"/>
        <end position="297"/>
    </location>
</feature>
<evidence type="ECO:0000313" key="10">
    <source>
        <dbReference type="EMBL" id="BAD22918.1"/>
    </source>
</evidence>
<evidence type="ECO:0000256" key="7">
    <source>
        <dbReference type="SAM" id="MobiDB-lite"/>
    </source>
</evidence>
<dbReference type="SUPFAM" id="SSF52402">
    <property type="entry name" value="Adenine nucleotide alpha hydrolases-like"/>
    <property type="match status" value="1"/>
</dbReference>
<dbReference type="SUPFAM" id="SSF57850">
    <property type="entry name" value="RING/U-box"/>
    <property type="match status" value="1"/>
</dbReference>
<dbReference type="InterPro" id="IPR000719">
    <property type="entry name" value="Prot_kinase_dom"/>
</dbReference>
<dbReference type="Pfam" id="PF04564">
    <property type="entry name" value="U-box"/>
    <property type="match status" value="1"/>
</dbReference>
<dbReference type="EMBL" id="AP004026">
    <property type="protein sequence ID" value="BAD22918.1"/>
    <property type="molecule type" value="Genomic_DNA"/>
</dbReference>
<dbReference type="PANTHER" id="PTHR45647:SF94">
    <property type="entry name" value="OS02G0822900 PROTEIN"/>
    <property type="match status" value="1"/>
</dbReference>
<dbReference type="PROSITE" id="PS50011">
    <property type="entry name" value="PROTEIN_KINASE_DOM"/>
    <property type="match status" value="1"/>
</dbReference>
<feature type="compositionally biased region" description="Basic and acidic residues" evidence="7">
    <location>
        <begin position="288"/>
        <end position="297"/>
    </location>
</feature>
<keyword evidence="5" id="KW-0833">Ubl conjugation pathway</keyword>
<dbReference type="GO" id="GO:0004672">
    <property type="term" value="F:protein kinase activity"/>
    <property type="evidence" value="ECO:0007669"/>
    <property type="project" value="InterPro"/>
</dbReference>
<keyword evidence="4" id="KW-0808">Transferase</keyword>
<evidence type="ECO:0000256" key="4">
    <source>
        <dbReference type="ARBA" id="ARBA00022679"/>
    </source>
</evidence>
<name>Q6K9X8_ORYSJ</name>
<feature type="coiled-coil region" evidence="6">
    <location>
        <begin position="370"/>
        <end position="481"/>
    </location>
</feature>
<dbReference type="SMART" id="SM00504">
    <property type="entry name" value="Ubox"/>
    <property type="match status" value="1"/>
</dbReference>
<dbReference type="Gene3D" id="3.30.200.20">
    <property type="entry name" value="Phosphorylase Kinase, domain 1"/>
    <property type="match status" value="1"/>
</dbReference>
<accession>Q6K9X8</accession>
<feature type="compositionally biased region" description="Low complexity" evidence="7">
    <location>
        <begin position="237"/>
        <end position="268"/>
    </location>
</feature>
<dbReference type="Gene3D" id="3.40.50.620">
    <property type="entry name" value="HUPs"/>
    <property type="match status" value="1"/>
</dbReference>
<reference evidence="11" key="2">
    <citation type="journal article" date="2008" name="Nucleic Acids Res.">
        <title>The rice annotation project database (RAP-DB): 2008 update.</title>
        <authorList>
            <consortium name="The rice annotation project (RAP)"/>
        </authorList>
    </citation>
    <scope>GENOME REANNOTATION</scope>
    <source>
        <strain evidence="11">cv. Nipponbare</strain>
    </source>
</reference>
<gene>
    <name evidence="10" type="primary">OJ1136_C04.3</name>
</gene>
<dbReference type="SUPFAM" id="SSF56112">
    <property type="entry name" value="Protein kinase-like (PK-like)"/>
    <property type="match status" value="1"/>
</dbReference>
<feature type="compositionally biased region" description="Gly residues" evidence="7">
    <location>
        <begin position="1"/>
        <end position="15"/>
    </location>
</feature>
<evidence type="ECO:0000259" key="8">
    <source>
        <dbReference type="PROSITE" id="PS50011"/>
    </source>
</evidence>
<dbReference type="GO" id="GO:0005524">
    <property type="term" value="F:ATP binding"/>
    <property type="evidence" value="ECO:0007669"/>
    <property type="project" value="InterPro"/>
</dbReference>
<feature type="domain" description="U-box" evidence="9">
    <location>
        <begin position="807"/>
        <end position="881"/>
    </location>
</feature>
<dbReference type="Gene3D" id="3.30.40.10">
    <property type="entry name" value="Zinc/RING finger domain, C3HC4 (zinc finger)"/>
    <property type="match status" value="1"/>
</dbReference>
<evidence type="ECO:0000259" key="9">
    <source>
        <dbReference type="PROSITE" id="PS51698"/>
    </source>
</evidence>
<dbReference type="HOGENOM" id="CLU_000288_153_0_1"/>
<evidence type="ECO:0000256" key="5">
    <source>
        <dbReference type="ARBA" id="ARBA00022786"/>
    </source>
</evidence>
<sequence>MEAAAGAGGAIGGSGREAAAEEEDGGEQWLEEEAEAEAVYCAVGKEAVKEWKANLMWVLAAFPWRRRRSRIVLIHVHRPPSRFANSCGLLVVCRVGAWVPVSQLAEEEVNAYRQLEEERISKVLDDLLDICKTWVANKVAEKNSQVNASKIIFSCDDIARGLLQLVDDHGITDLVMGAASDKAYSSGLLNSKANDLEFWMQCDVRKMRAPRSKKARKVQLKASPSCKIWEVNEGLNRTGSSTTSTTPRSSTSDYSRSRSSPRVHSLSSEQFGMQDPAEPTTSSVDQTPIREDNAMDRGTEGFNHEAVAVASSSTVPVSENVEAVQRSAAAVVQSLQEIEEDSPTPSGHGSEDAGDVSDAYDKFKDAVIEAENLRHEAYEETRRRQKVERDLADATRIANEAESSQQREARHRKEVEERLARERAAMEQDRRELDDILEQTREVDARAAELELQITSSERMMRDLEAKLSESYDLLHQLRRERRRDDVPAEAMAGSEAGDQRLTFLRLGLPELEEATNHFDESVRIGGGDGSRGSVYRGDLRSMAVAVKMIGRDVAVDEVGFCREVEAVGRARHPNLVTLVGACPEARAVVHEFVPGGSLEDRLAGAAPALPWHELCGVAHRACSALAFLHSTQPRATVHGDVRPANILLGEECCSSKLAGLGMCRLVRSSGGVALSRPAVGYVDPRHLATGEMTPERDVYALGVVLLRLVTGKPPLMAKQEAREAAGGSKAWHEVFDASSGGWPLEVAREVALVGLKCCDVEEEPAGARRPGELLEEACGVLEAAMSAAPGRSWSSVSSSSDGGEGGAPSYFVCPILKEVMRDPQIAGDGFSYEAEAIREWLRSGRDTSPMTNLKLPRRELVPNHPLRDAIHHWRLRRAMRTNFTTGLDSYYY</sequence>
<dbReference type="Pfam" id="PF00069">
    <property type="entry name" value="Pkinase"/>
    <property type="match status" value="1"/>
</dbReference>
<comment type="pathway">
    <text evidence="2">Protein modification; protein ubiquitination.</text>
</comment>
<dbReference type="Gene3D" id="1.10.510.10">
    <property type="entry name" value="Transferase(Phosphotransferase) domain 1"/>
    <property type="match status" value="1"/>
</dbReference>
<dbReference type="GO" id="GO:0061630">
    <property type="term" value="F:ubiquitin protein ligase activity"/>
    <property type="evidence" value="ECO:0007669"/>
    <property type="project" value="UniProtKB-EC"/>
</dbReference>
<evidence type="ECO:0000256" key="1">
    <source>
        <dbReference type="ARBA" id="ARBA00000900"/>
    </source>
</evidence>
<evidence type="ECO:0000256" key="3">
    <source>
        <dbReference type="ARBA" id="ARBA00012483"/>
    </source>
</evidence>
<dbReference type="GO" id="GO:0016567">
    <property type="term" value="P:protein ubiquitination"/>
    <property type="evidence" value="ECO:0007669"/>
    <property type="project" value="UniProtKB-UniPathway"/>
</dbReference>
<dbReference type="InterPro" id="IPR051348">
    <property type="entry name" value="U-box_ubiquitin_ligases"/>
</dbReference>
<organism evidence="10 11">
    <name type="scientific">Oryza sativa subsp. japonica</name>
    <name type="common">Rice</name>
    <dbReference type="NCBI Taxonomy" id="39947"/>
    <lineage>
        <taxon>Eukaryota</taxon>
        <taxon>Viridiplantae</taxon>
        <taxon>Streptophyta</taxon>
        <taxon>Embryophyta</taxon>
        <taxon>Tracheophyta</taxon>
        <taxon>Spermatophyta</taxon>
        <taxon>Magnoliopsida</taxon>
        <taxon>Liliopsida</taxon>
        <taxon>Poales</taxon>
        <taxon>Poaceae</taxon>
        <taxon>BOP clade</taxon>
        <taxon>Oryzoideae</taxon>
        <taxon>Oryzeae</taxon>
        <taxon>Oryzinae</taxon>
        <taxon>Oryza</taxon>
        <taxon>Oryza sativa</taxon>
    </lineage>
</organism>
<dbReference type="InterPro" id="IPR003613">
    <property type="entry name" value="Ubox_domain"/>
</dbReference>
<dbReference type="EC" id="2.3.2.27" evidence="3"/>